<sequence>MASISASATHKVVKKTTAKIPPKSTGILKSGASAKLKSNGSAPPLQRRGSVAPKLKASELNHPDSLSTFLVLSEGEQKDRIVNEFLAHCFGERATFHEGIAKPHTASTTQSRGAAAADIAIAVKSLGPIVVLKRFGVLNEMEMTLLPQGIGAVFGNGPGKGNNPGGGMRKIASTASLASVDSANAVGNVSTSDLQSLSTMSLAGTSIVSDSKRGKVVPQNAREGALLLIRALCELGMNSMEPFVVPLLAAAMDECGSSSSGVREAAEDAAVSIISLANQLAMPLLVLPVLFEALHSPEWRVKACALERLCQVAGRAPSQTSQLLPRIIPIVTSQIWDTKPQVTKAAVAAMLAVCETNDNPDIRPAIPAVVNAISKPADTYKAVEELMATTFVATVDASTLSILCPILSRGLKEKNAVRKRSCCVVIENMSRLVDSPNAVAPFGPLLVPELKKVVENVQFEDIRDVALSALQALTKALGHADIEAAVAAIMREEAEKAEAEQRRIEEALEDERIREEENRKKEEEERKQFKEAMEAQRLLDKMALEEEEARKQKEMLKKEQQMKSTKSAAGKCQGCGLKKCKKTCLFYSG</sequence>
<organism evidence="4 5">
    <name type="scientific">Cyclotella atomus</name>
    <dbReference type="NCBI Taxonomy" id="382360"/>
    <lineage>
        <taxon>Eukaryota</taxon>
        <taxon>Sar</taxon>
        <taxon>Stramenopiles</taxon>
        <taxon>Ochrophyta</taxon>
        <taxon>Bacillariophyta</taxon>
        <taxon>Coscinodiscophyceae</taxon>
        <taxon>Thalassiosirophycidae</taxon>
        <taxon>Stephanodiscales</taxon>
        <taxon>Stephanodiscaceae</taxon>
        <taxon>Cyclotella</taxon>
    </lineage>
</organism>
<evidence type="ECO:0008006" key="6">
    <source>
        <dbReference type="Google" id="ProtNLM"/>
    </source>
</evidence>
<feature type="region of interest" description="Disordered" evidence="3">
    <location>
        <begin position="1"/>
        <end position="49"/>
    </location>
</feature>
<dbReference type="PANTHER" id="PTHR23346:SF7">
    <property type="entry name" value="STALLED RIBOSOME SENSOR GCN1"/>
    <property type="match status" value="1"/>
</dbReference>
<dbReference type="Gene3D" id="1.25.10.10">
    <property type="entry name" value="Leucine-rich Repeat Variant"/>
    <property type="match status" value="1"/>
</dbReference>
<keyword evidence="5" id="KW-1185">Reference proteome</keyword>
<feature type="region of interest" description="Disordered" evidence="3">
    <location>
        <begin position="548"/>
        <end position="572"/>
    </location>
</feature>
<proteinExistence type="predicted"/>
<dbReference type="SUPFAM" id="SSF48371">
    <property type="entry name" value="ARM repeat"/>
    <property type="match status" value="1"/>
</dbReference>
<dbReference type="Pfam" id="PF24987">
    <property type="entry name" value="HEAT_EF3_N"/>
    <property type="match status" value="1"/>
</dbReference>
<evidence type="ECO:0000313" key="4">
    <source>
        <dbReference type="EMBL" id="KAL3796200.1"/>
    </source>
</evidence>
<reference evidence="4 5" key="1">
    <citation type="submission" date="2024-10" db="EMBL/GenBank/DDBJ databases">
        <title>Updated reference genomes for cyclostephanoid diatoms.</title>
        <authorList>
            <person name="Roberts W.R."/>
            <person name="Alverson A.J."/>
        </authorList>
    </citation>
    <scope>NUCLEOTIDE SEQUENCE [LARGE SCALE GENOMIC DNA]</scope>
    <source>
        <strain evidence="4 5">AJA010-31</strain>
    </source>
</reference>
<evidence type="ECO:0000313" key="5">
    <source>
        <dbReference type="Proteomes" id="UP001530400"/>
    </source>
</evidence>
<protein>
    <recommendedName>
        <fullName evidence="6">TOG domain-containing protein</fullName>
    </recommendedName>
</protein>
<accession>A0ABD3QDK1</accession>
<dbReference type="PANTHER" id="PTHR23346">
    <property type="entry name" value="TRANSLATIONAL ACTIVATOR GCN1-RELATED"/>
    <property type="match status" value="1"/>
</dbReference>
<dbReference type="InterPro" id="IPR011989">
    <property type="entry name" value="ARM-like"/>
</dbReference>
<gene>
    <name evidence="4" type="ORF">ACHAWO_010480</name>
</gene>
<dbReference type="FunFam" id="1.25.10.10:FF:000550">
    <property type="entry name" value="Predicted protein"/>
    <property type="match status" value="1"/>
</dbReference>
<dbReference type="Pfam" id="PF24984">
    <property type="entry name" value="HEAT_EF3_GNC1"/>
    <property type="match status" value="1"/>
</dbReference>
<feature type="repeat" description="HEAT" evidence="2">
    <location>
        <begin position="446"/>
        <end position="484"/>
    </location>
</feature>
<evidence type="ECO:0000256" key="2">
    <source>
        <dbReference type="PROSITE-ProRule" id="PRU00103"/>
    </source>
</evidence>
<name>A0ABD3QDK1_9STRA</name>
<dbReference type="AlphaFoldDB" id="A0ABD3QDK1"/>
<evidence type="ECO:0000256" key="3">
    <source>
        <dbReference type="SAM" id="MobiDB-lite"/>
    </source>
</evidence>
<dbReference type="Proteomes" id="UP001530400">
    <property type="component" value="Unassembled WGS sequence"/>
</dbReference>
<comment type="caution">
    <text evidence="4">The sequence shown here is derived from an EMBL/GenBank/DDBJ whole genome shotgun (WGS) entry which is preliminary data.</text>
</comment>
<keyword evidence="1" id="KW-0677">Repeat</keyword>
<evidence type="ECO:0000256" key="1">
    <source>
        <dbReference type="ARBA" id="ARBA00022737"/>
    </source>
</evidence>
<dbReference type="InterPro" id="IPR016024">
    <property type="entry name" value="ARM-type_fold"/>
</dbReference>
<dbReference type="InterPro" id="IPR021133">
    <property type="entry name" value="HEAT_type_2"/>
</dbReference>
<feature type="compositionally biased region" description="Basic and acidic residues" evidence="3">
    <location>
        <begin position="548"/>
        <end position="561"/>
    </location>
</feature>
<dbReference type="PROSITE" id="PS50077">
    <property type="entry name" value="HEAT_REPEAT"/>
    <property type="match status" value="1"/>
</dbReference>
<dbReference type="EMBL" id="JALLPJ020000299">
    <property type="protein sequence ID" value="KAL3796200.1"/>
    <property type="molecule type" value="Genomic_DNA"/>
</dbReference>